<sequence>MSPSDTGNASSWRRRPSDSSALFSGSSWCALDILDAQTLEDVATIKLPYRLPSGFHGNWVPSTG</sequence>
<evidence type="ECO:0000256" key="6">
    <source>
        <dbReference type="SAM" id="MobiDB-lite"/>
    </source>
</evidence>
<feature type="compositionally biased region" description="Polar residues" evidence="6">
    <location>
        <begin position="1"/>
        <end position="11"/>
    </location>
</feature>
<keyword evidence="2 4" id="KW-0479">Metal-binding</keyword>
<comment type="cofactor">
    <cofactor evidence="4 5">
        <name>Fe(2+)</name>
        <dbReference type="ChEBI" id="CHEBI:29033"/>
    </cofactor>
    <text evidence="4 5">Binds 1 Fe(2+) ion per subunit.</text>
</comment>
<dbReference type="InterPro" id="IPR004294">
    <property type="entry name" value="Carotenoid_Oase"/>
</dbReference>
<evidence type="ECO:0000256" key="5">
    <source>
        <dbReference type="RuleBase" id="RU364048"/>
    </source>
</evidence>
<keyword evidence="3 4" id="KW-0408">Iron</keyword>
<dbReference type="AlphaFoldDB" id="A0A9Q7WK84"/>
<keyword evidence="5" id="KW-0560">Oxidoreductase</keyword>
<feature type="region of interest" description="Disordered" evidence="6">
    <location>
        <begin position="1"/>
        <end position="23"/>
    </location>
</feature>
<evidence type="ECO:0000313" key="7">
    <source>
        <dbReference type="EMBL" id="SHX66470.1"/>
    </source>
</evidence>
<accession>A0A9Q7WK84</accession>
<evidence type="ECO:0000256" key="2">
    <source>
        <dbReference type="ARBA" id="ARBA00022723"/>
    </source>
</evidence>
<dbReference type="GO" id="GO:0016702">
    <property type="term" value="F:oxidoreductase activity, acting on single donors with incorporation of molecular oxygen, incorporation of two atoms of oxygen"/>
    <property type="evidence" value="ECO:0007669"/>
    <property type="project" value="InterPro"/>
</dbReference>
<evidence type="ECO:0000256" key="4">
    <source>
        <dbReference type="PIRSR" id="PIRSR604294-1"/>
    </source>
</evidence>
<dbReference type="EMBL" id="FSFA01000004">
    <property type="protein sequence ID" value="SHX66470.1"/>
    <property type="molecule type" value="Genomic_DNA"/>
</dbReference>
<dbReference type="Proteomes" id="UP000185183">
    <property type="component" value="Unassembled WGS sequence"/>
</dbReference>
<feature type="binding site" evidence="4">
    <location>
        <position position="56"/>
    </location>
    <ligand>
        <name>Fe cation</name>
        <dbReference type="ChEBI" id="CHEBI:24875"/>
        <note>catalytic</note>
    </ligand>
</feature>
<protein>
    <recommendedName>
        <fullName evidence="5">Dioxygenase</fullName>
        <ecNumber evidence="5">1.13.11.-</ecNumber>
    </recommendedName>
</protein>
<comment type="similarity">
    <text evidence="1 5">Belongs to the carotenoid oxygenase family.</text>
</comment>
<evidence type="ECO:0000256" key="1">
    <source>
        <dbReference type="ARBA" id="ARBA00006787"/>
    </source>
</evidence>
<dbReference type="Pfam" id="PF03055">
    <property type="entry name" value="RPE65"/>
    <property type="match status" value="1"/>
</dbReference>
<dbReference type="GO" id="GO:0046872">
    <property type="term" value="F:metal ion binding"/>
    <property type="evidence" value="ECO:0007669"/>
    <property type="project" value="UniProtKB-KW"/>
</dbReference>
<proteinExistence type="inferred from homology"/>
<evidence type="ECO:0000256" key="3">
    <source>
        <dbReference type="ARBA" id="ARBA00023004"/>
    </source>
</evidence>
<gene>
    <name evidence="7" type="ORF">SAMEA2275694_03514</name>
</gene>
<name>A0A9Q7WK84_9MYCO</name>
<dbReference type="EC" id="1.13.11.-" evidence="5"/>
<organism evidence="7 8">
    <name type="scientific">Mycobacteroides abscessus subsp. bolletii</name>
    <dbReference type="NCBI Taxonomy" id="319705"/>
    <lineage>
        <taxon>Bacteria</taxon>
        <taxon>Bacillati</taxon>
        <taxon>Actinomycetota</taxon>
        <taxon>Actinomycetes</taxon>
        <taxon>Mycobacteriales</taxon>
        <taxon>Mycobacteriaceae</taxon>
        <taxon>Mycobacteroides</taxon>
        <taxon>Mycobacteroides abscessus</taxon>
    </lineage>
</organism>
<evidence type="ECO:0000313" key="8">
    <source>
        <dbReference type="Proteomes" id="UP000185183"/>
    </source>
</evidence>
<reference evidence="7 8" key="1">
    <citation type="submission" date="2016-11" db="EMBL/GenBank/DDBJ databases">
        <authorList>
            <consortium name="Pathogen Informatics"/>
        </authorList>
    </citation>
    <scope>NUCLEOTIDE SEQUENCE [LARGE SCALE GENOMIC DNA]</scope>
    <source>
        <strain evidence="7 8">968</strain>
    </source>
</reference>
<keyword evidence="5" id="KW-0223">Dioxygenase</keyword>
<comment type="caution">
    <text evidence="7">The sequence shown here is derived from an EMBL/GenBank/DDBJ whole genome shotgun (WGS) entry which is preliminary data.</text>
</comment>